<feature type="compositionally biased region" description="Low complexity" evidence="1">
    <location>
        <begin position="460"/>
        <end position="490"/>
    </location>
</feature>
<feature type="region of interest" description="Disordered" evidence="1">
    <location>
        <begin position="1262"/>
        <end position="1299"/>
    </location>
</feature>
<feature type="compositionally biased region" description="Basic and acidic residues" evidence="1">
    <location>
        <begin position="598"/>
        <end position="614"/>
    </location>
</feature>
<feature type="compositionally biased region" description="Polar residues" evidence="1">
    <location>
        <begin position="889"/>
        <end position="908"/>
    </location>
</feature>
<dbReference type="InterPro" id="IPR039895">
    <property type="entry name" value="COBL-like"/>
</dbReference>
<feature type="compositionally biased region" description="Polar residues" evidence="1">
    <location>
        <begin position="666"/>
        <end position="675"/>
    </location>
</feature>
<feature type="compositionally biased region" description="Low complexity" evidence="1">
    <location>
        <begin position="501"/>
        <end position="532"/>
    </location>
</feature>
<feature type="domain" description="WH2" evidence="2">
    <location>
        <begin position="1494"/>
        <end position="1514"/>
    </location>
</feature>
<dbReference type="Proteomes" id="UP000298787">
    <property type="component" value="Chromosome 14"/>
</dbReference>
<evidence type="ECO:0000313" key="4">
    <source>
        <dbReference type="Proteomes" id="UP000298787"/>
    </source>
</evidence>
<dbReference type="Pfam" id="PF09469">
    <property type="entry name" value="Cobl"/>
    <property type="match status" value="1"/>
</dbReference>
<dbReference type="SMART" id="SM00246">
    <property type="entry name" value="WH2"/>
    <property type="match status" value="3"/>
</dbReference>
<feature type="region of interest" description="Disordered" evidence="1">
    <location>
        <begin position="1507"/>
        <end position="1590"/>
    </location>
</feature>
<dbReference type="GO" id="GO:1990357">
    <property type="term" value="C:terminal web"/>
    <property type="evidence" value="ECO:0007669"/>
    <property type="project" value="TreeGrafter"/>
</dbReference>
<dbReference type="STRING" id="240159.A0A4U5V2W4"/>
<dbReference type="GO" id="GO:0044294">
    <property type="term" value="C:dendritic growth cone"/>
    <property type="evidence" value="ECO:0007669"/>
    <property type="project" value="TreeGrafter"/>
</dbReference>
<evidence type="ECO:0000259" key="2">
    <source>
        <dbReference type="PROSITE" id="PS51082"/>
    </source>
</evidence>
<feature type="compositionally biased region" description="Low complexity" evidence="1">
    <location>
        <begin position="548"/>
        <end position="562"/>
    </location>
</feature>
<feature type="compositionally biased region" description="Polar residues" evidence="1">
    <location>
        <begin position="1262"/>
        <end position="1275"/>
    </location>
</feature>
<feature type="region of interest" description="Disordered" evidence="1">
    <location>
        <begin position="285"/>
        <end position="324"/>
    </location>
</feature>
<dbReference type="GO" id="GO:0005886">
    <property type="term" value="C:plasma membrane"/>
    <property type="evidence" value="ECO:0007669"/>
    <property type="project" value="TreeGrafter"/>
</dbReference>
<dbReference type="InterPro" id="IPR003124">
    <property type="entry name" value="WH2_dom"/>
</dbReference>
<dbReference type="GO" id="GO:0043025">
    <property type="term" value="C:neuronal cell body"/>
    <property type="evidence" value="ECO:0007669"/>
    <property type="project" value="TreeGrafter"/>
</dbReference>
<dbReference type="GO" id="GO:0044295">
    <property type="term" value="C:axonal growth cone"/>
    <property type="evidence" value="ECO:0007669"/>
    <property type="project" value="TreeGrafter"/>
</dbReference>
<dbReference type="CDD" id="cd21800">
    <property type="entry name" value="WH2_Wb_Cobl"/>
    <property type="match status" value="1"/>
</dbReference>
<evidence type="ECO:0000256" key="1">
    <source>
        <dbReference type="SAM" id="MobiDB-lite"/>
    </source>
</evidence>
<feature type="compositionally biased region" description="Basic and acidic residues" evidence="1">
    <location>
        <begin position="1514"/>
        <end position="1534"/>
    </location>
</feature>
<proteinExistence type="predicted"/>
<feature type="region of interest" description="Disordered" evidence="1">
    <location>
        <begin position="1464"/>
        <end position="1490"/>
    </location>
</feature>
<feature type="compositionally biased region" description="Basic and acidic residues" evidence="1">
    <location>
        <begin position="566"/>
        <end position="577"/>
    </location>
</feature>
<keyword evidence="4" id="KW-1185">Reference proteome</keyword>
<feature type="compositionally biased region" description="Pro residues" evidence="1">
    <location>
        <begin position="633"/>
        <end position="645"/>
    </location>
</feature>
<feature type="region of interest" description="Disordered" evidence="1">
    <location>
        <begin position="1368"/>
        <end position="1396"/>
    </location>
</feature>
<dbReference type="CDD" id="cd21799">
    <property type="entry name" value="WH2_Wa_Cobl"/>
    <property type="match status" value="1"/>
</dbReference>
<accession>A0A4U5V2W4</accession>
<feature type="compositionally biased region" description="Gly residues" evidence="1">
    <location>
        <begin position="736"/>
        <end position="745"/>
    </location>
</feature>
<dbReference type="PANTHER" id="PTHR47008">
    <property type="entry name" value="PROTEIN CORDON-BLEU"/>
    <property type="match status" value="1"/>
</dbReference>
<dbReference type="InterPro" id="IPR019025">
    <property type="entry name" value="Cordon-bleu_ubiquitin_domain"/>
</dbReference>
<dbReference type="PANTHER" id="PTHR47008:SF1">
    <property type="entry name" value="PROTEIN CORDON-BLEU"/>
    <property type="match status" value="1"/>
</dbReference>
<dbReference type="EMBL" id="CM014091">
    <property type="protein sequence ID" value="TKS81798.1"/>
    <property type="molecule type" value="Genomic_DNA"/>
</dbReference>
<feature type="compositionally biased region" description="Low complexity" evidence="1">
    <location>
        <begin position="686"/>
        <end position="698"/>
    </location>
</feature>
<dbReference type="GO" id="GO:0051639">
    <property type="term" value="P:actin filament network formation"/>
    <property type="evidence" value="ECO:0007669"/>
    <property type="project" value="TreeGrafter"/>
</dbReference>
<feature type="compositionally biased region" description="Polar residues" evidence="1">
    <location>
        <begin position="1475"/>
        <end position="1488"/>
    </location>
</feature>
<sequence>MTQRNQNDLQLSDKSVFLTKNNVPDGGGTSGMDAKENILRPTVDLQVTLPQGHQTSITEDGSKALMDLLVELCSCYHLNPALHTLELLSPEGHNLGFKPNALLGSLNVACVLIKEKVWEEKVVRRPAPKVPENARPVKPVRARAKKSVRLMVNYHSSQKAVVRVNPLVPLQALIPVICDKCEFDSAHVLLLKDSISRHELPLDRSLTELGIKELYVHDQRRDSICSSTASLGRAEKKGLLGIFQFSKRKSKTKTTSMDMDDCDDKVIQNTDTQFYGASTVSGISIEDRPSTLGQSQSVMSIPRMSPKAESKKRRAPALPGAPTPSMGYSSFEGYQDQLHLAEGGHYKGKVQQRTSSIRAEGKGVIRSEAISLLSMGLGSESQQRKRKAPAPPPTPSSITPGLDDTSASATPTPDSHANETPTVAFRNKVTQSTTISTTTVVTQTVKPVPLKTAVQPPPVCVTSTTPSQSPTPSNSTTDSLAVQDSSSELSHSLDDSDADLDQTGSQCSSITSSTVSGSVQVQPATKSSSSRMMESERSSSMTAKLNQETTSASSSRSDTESALNLKLDEVENNRHSAMDLSPEQSEFGAQGCLLRQSSEMREPRTQKRDEKGTTDRPAPPKPRRSPAREPPQLVLPPTPSSPPIEPTESNSPQSPMKAEEAAPQSWLHSTASGQKSEIETPEEETTSLGSSSGGSSLPDQGYAASEGMAEGEDSGMVSSPSDTQPTSPDGSLSLDGCGGGGGGRLLGPVRDNSSDSDEGCATWGSRHRHNDISPQAKSGKVKGYEEDPELTAQLHQTLADLEAGLADHIDIVSAKETPYTMSTDSNEVPVSVVDMDVPVTAIDEVLEDYERNIVENEAKSLTRTESANSKGPGFCHQSSVELQNKNNNACTAADTNKSSSANTKQPSQAELHKKSQGKSKTDKKEENMLEAKMKERSVTEINGVKEEKAMKSNVDMQKHSKSTEIKPDPVKSNAQSLQEKKPVLPDSQRTVSAKRDEGIHRVQNNSSSGNSYGKITQNVTSRFGLKTFTVVPPKPSVLHAASGVPAVSTVSAIKIDDQGNMVKVAISRNKVGGSSESGINYSKGSPLLGKAKAFWSSTERQESAVPYNKGLIDKAKESTDGLKRTPSAISETTLKTTNIEDLKTAQFSLNKPAERAPPKEGKEEAKELVKDIKTAKEELVEVDSKISVSRNVQQPSNKPALPDLRKDLSFLKPSRRTSSQYVASAINKYTPKTSVKPSSMPNVPDSSASLNTQTIDFQRSGRSIQVNPHQSSSLSDNKENESAFKSNPSGPKRSLSYPEYMSDSQRNFGEVRPDSGGFGSCVGSIKGSSNALETETTKNKHIQSGSPAQINITTNNDRDNIKNILPRNPSPAKICPLNSSAKPPTAPKTVYQGQTSNTWDMPKAATHLTPEEKEQLSVTVADSGLAPGPPPVTVFGPVKKFRPVICKSVEKETSLHSSLMEAIQTGGGRDRLKKISTSGTSSMKNTSYVEEENERSALLAAIRAQKNSGRLRKTKSEAADELEKFRKTSEEDKSAGPPYFPSSPSLTCTSLPVFTPPPPPPPAPVIAPPPPPPPVLPQGKPSTVAHPSSNAAMNPAMAREAMLEAIRSGSAAERLKKVAVPTKTVKVNGRLGTIQANSSTLPQQ</sequence>
<feature type="compositionally biased region" description="Pro residues" evidence="1">
    <location>
        <begin position="1554"/>
        <end position="1576"/>
    </location>
</feature>
<feature type="compositionally biased region" description="Polar residues" evidence="1">
    <location>
        <begin position="405"/>
        <end position="421"/>
    </location>
</feature>
<dbReference type="GO" id="GO:0030041">
    <property type="term" value="P:actin filament polymerization"/>
    <property type="evidence" value="ECO:0007669"/>
    <property type="project" value="TreeGrafter"/>
</dbReference>
<dbReference type="GO" id="GO:0001726">
    <property type="term" value="C:ruffle"/>
    <property type="evidence" value="ECO:0007669"/>
    <property type="project" value="TreeGrafter"/>
</dbReference>
<feature type="domain" description="WH2" evidence="2">
    <location>
        <begin position="1455"/>
        <end position="1475"/>
    </location>
</feature>
<feature type="region of interest" description="Disordered" evidence="1">
    <location>
        <begin position="377"/>
        <end position="429"/>
    </location>
</feature>
<evidence type="ECO:0000313" key="3">
    <source>
        <dbReference type="EMBL" id="TKS81798.1"/>
    </source>
</evidence>
<name>A0A4U5V2W4_COLLU</name>
<feature type="compositionally biased region" description="Low complexity" evidence="1">
    <location>
        <begin position="718"/>
        <end position="735"/>
    </location>
</feature>
<feature type="compositionally biased region" description="Low complexity" evidence="1">
    <location>
        <begin position="1542"/>
        <end position="1552"/>
    </location>
</feature>
<gene>
    <name evidence="3" type="ORF">D9C73_015904</name>
</gene>
<feature type="compositionally biased region" description="Basic and acidic residues" evidence="1">
    <location>
        <begin position="919"/>
        <end position="969"/>
    </location>
</feature>
<feature type="domain" description="WH2" evidence="2">
    <location>
        <begin position="1598"/>
        <end position="1618"/>
    </location>
</feature>
<dbReference type="GO" id="GO:0003785">
    <property type="term" value="F:actin monomer binding"/>
    <property type="evidence" value="ECO:0007669"/>
    <property type="project" value="InterPro"/>
</dbReference>
<dbReference type="PROSITE" id="PS51082">
    <property type="entry name" value="WH2"/>
    <property type="match status" value="3"/>
</dbReference>
<dbReference type="Pfam" id="PF02205">
    <property type="entry name" value="WH2"/>
    <property type="match status" value="1"/>
</dbReference>
<feature type="region of interest" description="Disordered" evidence="1">
    <location>
        <begin position="1334"/>
        <end position="1354"/>
    </location>
</feature>
<feature type="region of interest" description="Disordered" evidence="1">
    <location>
        <begin position="889"/>
        <end position="995"/>
    </location>
</feature>
<dbReference type="GO" id="GO:0005884">
    <property type="term" value="C:actin filament"/>
    <property type="evidence" value="ECO:0007669"/>
    <property type="project" value="TreeGrafter"/>
</dbReference>
<dbReference type="GO" id="GO:0048471">
    <property type="term" value="C:perinuclear region of cytoplasm"/>
    <property type="evidence" value="ECO:0007669"/>
    <property type="project" value="TreeGrafter"/>
</dbReference>
<dbReference type="Gene3D" id="3.10.20.90">
    <property type="entry name" value="Phosphatidylinositol 3-kinase Catalytic Subunit, Chain A, domain 1"/>
    <property type="match status" value="1"/>
</dbReference>
<feature type="region of interest" description="Disordered" evidence="1">
    <location>
        <begin position="452"/>
        <end position="788"/>
    </location>
</feature>
<organism evidence="3 4">
    <name type="scientific">Collichthys lucidus</name>
    <name type="common">Big head croaker</name>
    <name type="synonym">Sciaena lucida</name>
    <dbReference type="NCBI Taxonomy" id="240159"/>
    <lineage>
        <taxon>Eukaryota</taxon>
        <taxon>Metazoa</taxon>
        <taxon>Chordata</taxon>
        <taxon>Craniata</taxon>
        <taxon>Vertebrata</taxon>
        <taxon>Euteleostomi</taxon>
        <taxon>Actinopterygii</taxon>
        <taxon>Neopterygii</taxon>
        <taxon>Teleostei</taxon>
        <taxon>Neoteleostei</taxon>
        <taxon>Acanthomorphata</taxon>
        <taxon>Eupercaria</taxon>
        <taxon>Sciaenidae</taxon>
        <taxon>Collichthys</taxon>
    </lineage>
</organism>
<reference evidence="3 4" key="1">
    <citation type="submission" date="2019-01" db="EMBL/GenBank/DDBJ databases">
        <title>Genome Assembly of Collichthys lucidus.</title>
        <authorList>
            <person name="Cai M."/>
            <person name="Xiao S."/>
        </authorList>
    </citation>
    <scope>NUCLEOTIDE SEQUENCE [LARGE SCALE GENOMIC DNA]</scope>
    <source>
        <strain evidence="3">JT15FE1705JMU</strain>
        <tissue evidence="3">Muscle</tissue>
    </source>
</reference>
<protein>
    <submittedName>
        <fullName evidence="3">Protein cordon-bleu</fullName>
    </submittedName>
</protein>